<sequence length="280" mass="29208">MTTVATPLTTPTAPTIGFIGIGHMCSSIVEGLIASGTDPRTIIISNRTLAKAEDFATRTGVQVAENNTDLIHAVGSGIVILGVKPQQMEALMEEIRESATQASSIIVSIAAGISLITLAQWAHSSQPIARALPNVAASVRQSMTGLAYNSNVTEQARNHISQLFTAIGRTQDIEDSQFSTFSAIAGCSPAFTFEFIDSLSRAAVKNGLAKKDANFIATQAVFGSALLALNSELSVADLSNTVQSPGGTTVAGVVEMEESGFRAAVLRGVQASINRDKELG</sequence>
<feature type="binding site" evidence="7">
    <location>
        <position position="67"/>
    </location>
    <ligand>
        <name>NADPH</name>
        <dbReference type="ChEBI" id="CHEBI:57783"/>
    </ligand>
</feature>
<gene>
    <name evidence="5 10" type="primary">proC</name>
    <name evidence="10" type="ORF">R6G80_04720</name>
</gene>
<feature type="domain" description="Pyrroline-5-carboxylate reductase dimerisation" evidence="9">
    <location>
        <begin position="176"/>
        <end position="279"/>
    </location>
</feature>
<dbReference type="SUPFAM" id="SSF51735">
    <property type="entry name" value="NAD(P)-binding Rossmann-fold domains"/>
    <property type="match status" value="1"/>
</dbReference>
<dbReference type="GO" id="GO:0055129">
    <property type="term" value="P:L-proline biosynthetic process"/>
    <property type="evidence" value="ECO:0007669"/>
    <property type="project" value="UniProtKB-UniRule"/>
</dbReference>
<keyword evidence="3 5" id="KW-0560">Oxidoreductase</keyword>
<dbReference type="PANTHER" id="PTHR11645">
    <property type="entry name" value="PYRROLINE-5-CARBOXYLATE REDUCTASE"/>
    <property type="match status" value="1"/>
</dbReference>
<reference evidence="10" key="1">
    <citation type="submission" date="2023-10" db="EMBL/GenBank/DDBJ databases">
        <title>Whole Genome based description of the genera Actinobaculum and Actinotignum reveals a complex phylogenetic relationship within the species included in the genus Actinotignum.</title>
        <authorList>
            <person name="Jensen C.S."/>
            <person name="Dargis R."/>
            <person name="Kemp M."/>
            <person name="Christensen J.J."/>
        </authorList>
    </citation>
    <scope>NUCLEOTIDE SEQUENCE</scope>
    <source>
        <strain evidence="10">SLA_B511</strain>
    </source>
</reference>
<dbReference type="HAMAP" id="MF_01925">
    <property type="entry name" value="P5C_reductase"/>
    <property type="match status" value="1"/>
</dbReference>
<evidence type="ECO:0000313" key="11">
    <source>
        <dbReference type="Proteomes" id="UP001281731"/>
    </source>
</evidence>
<comment type="catalytic activity">
    <reaction evidence="5">
        <text>L-proline + NADP(+) = (S)-1-pyrroline-5-carboxylate + NADPH + 2 H(+)</text>
        <dbReference type="Rhea" id="RHEA:14109"/>
        <dbReference type="ChEBI" id="CHEBI:15378"/>
        <dbReference type="ChEBI" id="CHEBI:17388"/>
        <dbReference type="ChEBI" id="CHEBI:57783"/>
        <dbReference type="ChEBI" id="CHEBI:58349"/>
        <dbReference type="ChEBI" id="CHEBI:60039"/>
        <dbReference type="EC" id="1.5.1.2"/>
    </reaction>
</comment>
<dbReference type="AlphaFoldDB" id="A0AAW9HM91"/>
<dbReference type="FunFam" id="1.10.3730.10:FF:000001">
    <property type="entry name" value="Pyrroline-5-carboxylate reductase"/>
    <property type="match status" value="1"/>
</dbReference>
<evidence type="ECO:0000256" key="5">
    <source>
        <dbReference type="HAMAP-Rule" id="MF_01925"/>
    </source>
</evidence>
<dbReference type="NCBIfam" id="TIGR00112">
    <property type="entry name" value="proC"/>
    <property type="match status" value="1"/>
</dbReference>
<evidence type="ECO:0000313" key="10">
    <source>
        <dbReference type="EMBL" id="MDY5155028.1"/>
    </source>
</evidence>
<dbReference type="Gene3D" id="3.40.50.720">
    <property type="entry name" value="NAD(P)-binding Rossmann-like Domain"/>
    <property type="match status" value="1"/>
</dbReference>
<dbReference type="GO" id="GO:0004735">
    <property type="term" value="F:pyrroline-5-carboxylate reductase activity"/>
    <property type="evidence" value="ECO:0007669"/>
    <property type="project" value="UniProtKB-UniRule"/>
</dbReference>
<proteinExistence type="inferred from homology"/>
<accession>A0AAW9HM91</accession>
<evidence type="ECO:0000256" key="1">
    <source>
        <dbReference type="ARBA" id="ARBA00005525"/>
    </source>
</evidence>
<feature type="binding site" evidence="7">
    <location>
        <begin position="19"/>
        <end position="24"/>
    </location>
    <ligand>
        <name>NADP(+)</name>
        <dbReference type="ChEBI" id="CHEBI:58349"/>
    </ligand>
</feature>
<dbReference type="Pfam" id="PF14748">
    <property type="entry name" value="P5CR_dimer"/>
    <property type="match status" value="1"/>
</dbReference>
<dbReference type="PIRSF" id="PIRSF000193">
    <property type="entry name" value="Pyrrol-5-carb_rd"/>
    <property type="match status" value="1"/>
</dbReference>
<comment type="caution">
    <text evidence="10">The sequence shown here is derived from an EMBL/GenBank/DDBJ whole genome shotgun (WGS) entry which is preliminary data.</text>
</comment>
<dbReference type="EC" id="1.5.1.2" evidence="5 6"/>
<dbReference type="InterPro" id="IPR028939">
    <property type="entry name" value="P5C_Rdtase_cat_N"/>
</dbReference>
<dbReference type="RefSeq" id="WP_022865752.1">
    <property type="nucleotide sequence ID" value="NZ_CAMYCL010000026.1"/>
</dbReference>
<dbReference type="InterPro" id="IPR036291">
    <property type="entry name" value="NAD(P)-bd_dom_sf"/>
</dbReference>
<feature type="domain" description="Pyrroline-5-carboxylate reductase catalytic N-terminal" evidence="8">
    <location>
        <begin position="15"/>
        <end position="112"/>
    </location>
</feature>
<dbReference type="GO" id="GO:0005737">
    <property type="term" value="C:cytoplasm"/>
    <property type="evidence" value="ECO:0007669"/>
    <property type="project" value="UniProtKB-SubCell"/>
</dbReference>
<protein>
    <recommendedName>
        <fullName evidence="5 6">Pyrroline-5-carboxylate reductase</fullName>
        <shortName evidence="5">P5C reductase</shortName>
        <shortName evidence="5">P5CR</shortName>
        <ecNumber evidence="5 6">1.5.1.2</ecNumber>
    </recommendedName>
    <alternativeName>
        <fullName evidence="5">PCA reductase</fullName>
    </alternativeName>
</protein>
<comment type="subcellular location">
    <subcellularLocation>
        <location evidence="5">Cytoplasm</location>
    </subcellularLocation>
</comment>
<comment type="similarity">
    <text evidence="1 5">Belongs to the pyrroline-5-carboxylate reductase family.</text>
</comment>
<keyword evidence="2 5" id="KW-0521">NADP</keyword>
<evidence type="ECO:0000256" key="6">
    <source>
        <dbReference type="NCBIfam" id="TIGR00112"/>
    </source>
</evidence>
<evidence type="ECO:0000256" key="4">
    <source>
        <dbReference type="ARBA" id="ARBA00058118"/>
    </source>
</evidence>
<dbReference type="Pfam" id="PF03807">
    <property type="entry name" value="F420_oxidored"/>
    <property type="match status" value="1"/>
</dbReference>
<name>A0AAW9HM91_9ACTO</name>
<evidence type="ECO:0000259" key="8">
    <source>
        <dbReference type="Pfam" id="PF03807"/>
    </source>
</evidence>
<dbReference type="EMBL" id="JAWNGC010000004">
    <property type="protein sequence ID" value="MDY5155028.1"/>
    <property type="molecule type" value="Genomic_DNA"/>
</dbReference>
<evidence type="ECO:0000256" key="2">
    <source>
        <dbReference type="ARBA" id="ARBA00022857"/>
    </source>
</evidence>
<comment type="catalytic activity">
    <reaction evidence="5">
        <text>L-proline + NAD(+) = (S)-1-pyrroline-5-carboxylate + NADH + 2 H(+)</text>
        <dbReference type="Rhea" id="RHEA:14105"/>
        <dbReference type="ChEBI" id="CHEBI:15378"/>
        <dbReference type="ChEBI" id="CHEBI:17388"/>
        <dbReference type="ChEBI" id="CHEBI:57540"/>
        <dbReference type="ChEBI" id="CHEBI:57945"/>
        <dbReference type="ChEBI" id="CHEBI:60039"/>
        <dbReference type="EC" id="1.5.1.2"/>
    </reaction>
</comment>
<dbReference type="InterPro" id="IPR008927">
    <property type="entry name" value="6-PGluconate_DH-like_C_sf"/>
</dbReference>
<dbReference type="Gene3D" id="1.10.3730.10">
    <property type="entry name" value="ProC C-terminal domain-like"/>
    <property type="match status" value="1"/>
</dbReference>
<evidence type="ECO:0000259" key="9">
    <source>
        <dbReference type="Pfam" id="PF14748"/>
    </source>
</evidence>
<organism evidence="10 11">
    <name type="scientific">Actinotignum urinale</name>
    <dbReference type="NCBI Taxonomy" id="190146"/>
    <lineage>
        <taxon>Bacteria</taxon>
        <taxon>Bacillati</taxon>
        <taxon>Actinomycetota</taxon>
        <taxon>Actinomycetes</taxon>
        <taxon>Actinomycetales</taxon>
        <taxon>Actinomycetaceae</taxon>
        <taxon>Actinotignum</taxon>
    </lineage>
</organism>
<evidence type="ECO:0000256" key="7">
    <source>
        <dbReference type="PIRSR" id="PIRSR000193-1"/>
    </source>
</evidence>
<dbReference type="InterPro" id="IPR000304">
    <property type="entry name" value="Pyrroline-COOH_reductase"/>
</dbReference>
<dbReference type="PANTHER" id="PTHR11645:SF0">
    <property type="entry name" value="PYRROLINE-5-CARBOXYLATE REDUCTASE 3"/>
    <property type="match status" value="1"/>
</dbReference>
<dbReference type="InterPro" id="IPR029036">
    <property type="entry name" value="P5CR_dimer"/>
</dbReference>
<keyword evidence="5" id="KW-0641">Proline biosynthesis</keyword>
<keyword evidence="5" id="KW-0028">Amino-acid biosynthesis</keyword>
<comment type="function">
    <text evidence="4 5">Catalyzes the reduction of 1-pyrroline-5-carboxylate (PCA) to L-proline.</text>
</comment>
<keyword evidence="5" id="KW-0963">Cytoplasm</keyword>
<evidence type="ECO:0000256" key="3">
    <source>
        <dbReference type="ARBA" id="ARBA00023002"/>
    </source>
</evidence>
<comment type="pathway">
    <text evidence="5">Amino-acid biosynthesis; L-proline biosynthesis; L-proline from L-glutamate 5-semialdehyde: step 1/1.</text>
</comment>
<dbReference type="Proteomes" id="UP001281731">
    <property type="component" value="Unassembled WGS sequence"/>
</dbReference>
<dbReference type="SUPFAM" id="SSF48179">
    <property type="entry name" value="6-phosphogluconate dehydrogenase C-terminal domain-like"/>
    <property type="match status" value="1"/>
</dbReference>